<name>A0ACC0BW48_CATRO</name>
<dbReference type="Proteomes" id="UP001060085">
    <property type="component" value="Linkage Group LG02"/>
</dbReference>
<accession>A0ACC0BW48</accession>
<evidence type="ECO:0000313" key="1">
    <source>
        <dbReference type="EMBL" id="KAI5676898.1"/>
    </source>
</evidence>
<proteinExistence type="predicted"/>
<protein>
    <submittedName>
        <fullName evidence="1">Uncharacterized protein</fullName>
    </submittedName>
</protein>
<dbReference type="EMBL" id="CM044702">
    <property type="protein sequence ID" value="KAI5676898.1"/>
    <property type="molecule type" value="Genomic_DNA"/>
</dbReference>
<reference evidence="2" key="1">
    <citation type="journal article" date="2023" name="Nat. Plants">
        <title>Single-cell RNA sequencing provides a high-resolution roadmap for understanding the multicellular compartmentation of specialized metabolism.</title>
        <authorList>
            <person name="Sun S."/>
            <person name="Shen X."/>
            <person name="Li Y."/>
            <person name="Li Y."/>
            <person name="Wang S."/>
            <person name="Li R."/>
            <person name="Zhang H."/>
            <person name="Shen G."/>
            <person name="Guo B."/>
            <person name="Wei J."/>
            <person name="Xu J."/>
            <person name="St-Pierre B."/>
            <person name="Chen S."/>
            <person name="Sun C."/>
        </authorList>
    </citation>
    <scope>NUCLEOTIDE SEQUENCE [LARGE SCALE GENOMIC DNA]</scope>
</reference>
<gene>
    <name evidence="1" type="ORF">M9H77_07848</name>
</gene>
<evidence type="ECO:0000313" key="2">
    <source>
        <dbReference type="Proteomes" id="UP001060085"/>
    </source>
</evidence>
<comment type="caution">
    <text evidence="1">The sequence shown here is derived from an EMBL/GenBank/DDBJ whole genome shotgun (WGS) entry which is preliminary data.</text>
</comment>
<sequence length="126" mass="14330">MKSIENCEEINIMPFADVKEFNCDVINHSECIGDDSMLLECLEERTVVETSIEDSLVGSVVSSEADAFKLYNDMHSSWGLVFAREIKSSRPDPIFVGMDNHYRNVMFDCGFLKNEKTSSFIWLISS</sequence>
<keyword evidence="2" id="KW-1185">Reference proteome</keyword>
<organism evidence="1 2">
    <name type="scientific">Catharanthus roseus</name>
    <name type="common">Madagascar periwinkle</name>
    <name type="synonym">Vinca rosea</name>
    <dbReference type="NCBI Taxonomy" id="4058"/>
    <lineage>
        <taxon>Eukaryota</taxon>
        <taxon>Viridiplantae</taxon>
        <taxon>Streptophyta</taxon>
        <taxon>Embryophyta</taxon>
        <taxon>Tracheophyta</taxon>
        <taxon>Spermatophyta</taxon>
        <taxon>Magnoliopsida</taxon>
        <taxon>eudicotyledons</taxon>
        <taxon>Gunneridae</taxon>
        <taxon>Pentapetalae</taxon>
        <taxon>asterids</taxon>
        <taxon>lamiids</taxon>
        <taxon>Gentianales</taxon>
        <taxon>Apocynaceae</taxon>
        <taxon>Rauvolfioideae</taxon>
        <taxon>Vinceae</taxon>
        <taxon>Catharanthinae</taxon>
        <taxon>Catharanthus</taxon>
    </lineage>
</organism>